<dbReference type="Gene3D" id="3.30.470.30">
    <property type="entry name" value="DNA ligase/mRNA capping enzyme"/>
    <property type="match status" value="1"/>
</dbReference>
<dbReference type="GO" id="GO:0003910">
    <property type="term" value="F:DNA ligase (ATP) activity"/>
    <property type="evidence" value="ECO:0007669"/>
    <property type="project" value="UniProtKB-EC"/>
</dbReference>
<feature type="domain" description="ATP-dependent DNA ligase family profile" evidence="16">
    <location>
        <begin position="302"/>
        <end position="415"/>
    </location>
</feature>
<dbReference type="PANTHER" id="PTHR45674">
    <property type="entry name" value="DNA LIGASE 1/3 FAMILY MEMBER"/>
    <property type="match status" value="1"/>
</dbReference>
<evidence type="ECO:0000256" key="11">
    <source>
        <dbReference type="ARBA" id="ARBA00023204"/>
    </source>
</evidence>
<comment type="function">
    <text evidence="14">DNA ligase that seals nicks in double-stranded DNA during DNA replication, DNA recombination and DNA repair.</text>
</comment>
<dbReference type="InterPro" id="IPR036599">
    <property type="entry name" value="DNA_ligase_N_sf"/>
</dbReference>
<comment type="catalytic activity">
    <reaction evidence="13">
        <text>ATP + (deoxyribonucleotide)n-3'-hydroxyl + 5'-phospho-(deoxyribonucleotide)m = (deoxyribonucleotide)n+m + AMP + diphosphate.</text>
        <dbReference type="EC" id="6.5.1.1"/>
    </reaction>
</comment>
<dbReference type="InterPro" id="IPR016059">
    <property type="entry name" value="DNA_ligase_ATP-dep_CS"/>
</dbReference>
<comment type="caution">
    <text evidence="17">The sequence shown here is derived from an EMBL/GenBank/DDBJ whole genome shotgun (WGS) entry which is preliminary data.</text>
</comment>
<evidence type="ECO:0000313" key="17">
    <source>
        <dbReference type="EMBL" id="MBK9295431.1"/>
    </source>
</evidence>
<keyword evidence="5" id="KW-0479">Metal-binding</keyword>
<evidence type="ECO:0000256" key="12">
    <source>
        <dbReference type="ARBA" id="ARBA00023306"/>
    </source>
</evidence>
<dbReference type="Pfam" id="PF04675">
    <property type="entry name" value="DNA_ligase_A_N"/>
    <property type="match status" value="1"/>
</dbReference>
<dbReference type="Gene3D" id="1.10.3260.10">
    <property type="entry name" value="DNA ligase, ATP-dependent, N-terminal domain"/>
    <property type="match status" value="1"/>
</dbReference>
<organism evidence="17 18">
    <name type="scientific">Candidatus Neomicrothrix subdominans</name>
    <dbReference type="NCBI Taxonomy" id="2954438"/>
    <lineage>
        <taxon>Bacteria</taxon>
        <taxon>Bacillati</taxon>
        <taxon>Actinomycetota</taxon>
        <taxon>Acidimicrobiia</taxon>
        <taxon>Acidimicrobiales</taxon>
        <taxon>Microthrixaceae</taxon>
        <taxon>Candidatus Neomicrothrix</taxon>
    </lineage>
</organism>
<keyword evidence="8" id="KW-0067">ATP-binding</keyword>
<accession>A0A936NAA7</accession>
<evidence type="ECO:0000256" key="15">
    <source>
        <dbReference type="ARBA" id="ARBA00074842"/>
    </source>
</evidence>
<dbReference type="InterPro" id="IPR012308">
    <property type="entry name" value="DNA_ligase_ATP-dep_N"/>
</dbReference>
<dbReference type="GO" id="GO:0003677">
    <property type="term" value="F:DNA binding"/>
    <property type="evidence" value="ECO:0007669"/>
    <property type="project" value="InterPro"/>
</dbReference>
<dbReference type="SUPFAM" id="SSF117018">
    <property type="entry name" value="ATP-dependent DNA ligase DNA-binding domain"/>
    <property type="match status" value="1"/>
</dbReference>
<keyword evidence="10" id="KW-0233">DNA recombination</keyword>
<dbReference type="EC" id="6.5.1.1" evidence="1"/>
<dbReference type="AlphaFoldDB" id="A0A936NAA7"/>
<dbReference type="InterPro" id="IPR012340">
    <property type="entry name" value="NA-bd_OB-fold"/>
</dbReference>
<dbReference type="GO" id="GO:0006310">
    <property type="term" value="P:DNA recombination"/>
    <property type="evidence" value="ECO:0007669"/>
    <property type="project" value="UniProtKB-KW"/>
</dbReference>
<keyword evidence="2 17" id="KW-0436">Ligase</keyword>
<dbReference type="NCBIfam" id="NF002868">
    <property type="entry name" value="PRK03180.1"/>
    <property type="match status" value="1"/>
</dbReference>
<protein>
    <recommendedName>
        <fullName evidence="15">DNA ligase B</fullName>
        <ecNumber evidence="1">6.5.1.1</ecNumber>
    </recommendedName>
</protein>
<dbReference type="GO" id="GO:0006260">
    <property type="term" value="P:DNA replication"/>
    <property type="evidence" value="ECO:0007669"/>
    <property type="project" value="UniProtKB-KW"/>
</dbReference>
<evidence type="ECO:0000256" key="3">
    <source>
        <dbReference type="ARBA" id="ARBA00022618"/>
    </source>
</evidence>
<dbReference type="InterPro" id="IPR012309">
    <property type="entry name" value="DNA_ligase_ATP-dep_C"/>
</dbReference>
<dbReference type="SUPFAM" id="SSF56091">
    <property type="entry name" value="DNA ligase/mRNA capping enzyme, catalytic domain"/>
    <property type="match status" value="1"/>
</dbReference>
<dbReference type="EMBL" id="JADJZA010000001">
    <property type="protein sequence ID" value="MBK9295431.1"/>
    <property type="molecule type" value="Genomic_DNA"/>
</dbReference>
<evidence type="ECO:0000256" key="14">
    <source>
        <dbReference type="ARBA" id="ARBA00054532"/>
    </source>
</evidence>
<gene>
    <name evidence="17" type="ORF">IPN02_00845</name>
</gene>
<dbReference type="GO" id="GO:0051301">
    <property type="term" value="P:cell division"/>
    <property type="evidence" value="ECO:0007669"/>
    <property type="project" value="UniProtKB-KW"/>
</dbReference>
<dbReference type="InterPro" id="IPR012310">
    <property type="entry name" value="DNA_ligase_ATP-dep_cent"/>
</dbReference>
<evidence type="ECO:0000256" key="8">
    <source>
        <dbReference type="ARBA" id="ARBA00022840"/>
    </source>
</evidence>
<keyword evidence="12" id="KW-0131">Cell cycle</keyword>
<evidence type="ECO:0000256" key="9">
    <source>
        <dbReference type="ARBA" id="ARBA00022842"/>
    </source>
</evidence>
<evidence type="ECO:0000259" key="16">
    <source>
        <dbReference type="PROSITE" id="PS50160"/>
    </source>
</evidence>
<dbReference type="PROSITE" id="PS00697">
    <property type="entry name" value="DNA_LIGASE_A1"/>
    <property type="match status" value="1"/>
</dbReference>
<keyword evidence="3" id="KW-0132">Cell division</keyword>
<evidence type="ECO:0000256" key="2">
    <source>
        <dbReference type="ARBA" id="ARBA00022598"/>
    </source>
</evidence>
<keyword evidence="6" id="KW-0547">Nucleotide-binding</keyword>
<evidence type="ECO:0000256" key="7">
    <source>
        <dbReference type="ARBA" id="ARBA00022763"/>
    </source>
</evidence>
<dbReference type="SUPFAM" id="SSF50249">
    <property type="entry name" value="Nucleic acid-binding proteins"/>
    <property type="match status" value="1"/>
</dbReference>
<dbReference type="GO" id="GO:0046872">
    <property type="term" value="F:metal ion binding"/>
    <property type="evidence" value="ECO:0007669"/>
    <property type="project" value="UniProtKB-KW"/>
</dbReference>
<evidence type="ECO:0000256" key="5">
    <source>
        <dbReference type="ARBA" id="ARBA00022723"/>
    </source>
</evidence>
<dbReference type="Pfam" id="PF01068">
    <property type="entry name" value="DNA_ligase_A_M"/>
    <property type="match status" value="1"/>
</dbReference>
<dbReference type="Gene3D" id="2.40.50.140">
    <property type="entry name" value="Nucleic acid-binding proteins"/>
    <property type="match status" value="1"/>
</dbReference>
<keyword evidence="4" id="KW-0235">DNA replication</keyword>
<dbReference type="Pfam" id="PF04679">
    <property type="entry name" value="DNA_ligase_A_C"/>
    <property type="match status" value="1"/>
</dbReference>
<dbReference type="PROSITE" id="PS50160">
    <property type="entry name" value="DNA_LIGASE_A3"/>
    <property type="match status" value="1"/>
</dbReference>
<evidence type="ECO:0000256" key="13">
    <source>
        <dbReference type="ARBA" id="ARBA00034003"/>
    </source>
</evidence>
<evidence type="ECO:0000256" key="1">
    <source>
        <dbReference type="ARBA" id="ARBA00012727"/>
    </source>
</evidence>
<keyword evidence="9" id="KW-0460">Magnesium</keyword>
<evidence type="ECO:0000256" key="4">
    <source>
        <dbReference type="ARBA" id="ARBA00022705"/>
    </source>
</evidence>
<sequence>MRFADVVATSALVASESGRSAKRDLLAGLLAALAPDEVVPAVGFLTGEPRQGRIGVGWRTIASLDHPVAVEPTLLIADVDVALSAVAAQTGPGSGAARVALLEAVYGRATADEARFLTLLLGGELRQGASAGVMVEAAAKAAGVPATQLRRATMLGGRLDDTVALALTGGAAALGEVSLRVGRAVQPMLASSSADAATAWEDAAVDGLAVVQHKLDGIRIQVHRGASPTGGPDAIRVFTRNLNDITDRLGDVVDAVADMPGGALVLDGEALVTDLDNRPVAFQDTAGRVSADQARPETVRPYFFDALHVDGVDLIDAPLTQRLDALRRSAAGWVVEGAQATSAHEIADVNEGALAAGQEGIVVKDPTSAYAAGRRGSAWRKVKPVHTLDLVVLAAEWGHGRRRGWLSNLHLGARNPAGGFVMVGKTFKGLTDALLTWQTDTLSSLARSAGNPTDGHVVTVPPSLVIEIAVDGVQRSTRYDGGVALRFARVVRYRPDKTPDQADTIQTVRELG</sequence>
<dbReference type="Proteomes" id="UP000727993">
    <property type="component" value="Unassembled WGS sequence"/>
</dbReference>
<evidence type="ECO:0000313" key="18">
    <source>
        <dbReference type="Proteomes" id="UP000727993"/>
    </source>
</evidence>
<dbReference type="InterPro" id="IPR050191">
    <property type="entry name" value="ATP-dep_DNA_ligase"/>
</dbReference>
<dbReference type="GO" id="GO:0005524">
    <property type="term" value="F:ATP binding"/>
    <property type="evidence" value="ECO:0007669"/>
    <property type="project" value="UniProtKB-KW"/>
</dbReference>
<keyword evidence="11" id="KW-0234">DNA repair</keyword>
<dbReference type="FunFam" id="2.40.50.140:FF:000163">
    <property type="entry name" value="Probable DNA ligase"/>
    <property type="match status" value="1"/>
</dbReference>
<keyword evidence="7" id="KW-0227">DNA damage</keyword>
<dbReference type="PANTHER" id="PTHR45674:SF13">
    <property type="entry name" value="DNA LIGASE-RELATED"/>
    <property type="match status" value="1"/>
</dbReference>
<dbReference type="GO" id="GO:0006281">
    <property type="term" value="P:DNA repair"/>
    <property type="evidence" value="ECO:0007669"/>
    <property type="project" value="UniProtKB-KW"/>
</dbReference>
<name>A0A936NAA7_9ACTN</name>
<proteinExistence type="predicted"/>
<reference evidence="17 18" key="1">
    <citation type="submission" date="2020-10" db="EMBL/GenBank/DDBJ databases">
        <title>Connecting structure to function with the recovery of over 1000 high-quality activated sludge metagenome-assembled genomes encoding full-length rRNA genes using long-read sequencing.</title>
        <authorList>
            <person name="Singleton C.M."/>
            <person name="Petriglieri F."/>
            <person name="Kristensen J.M."/>
            <person name="Kirkegaard R.H."/>
            <person name="Michaelsen T.Y."/>
            <person name="Andersen M.H."/>
            <person name="Karst S.M."/>
            <person name="Dueholm M.S."/>
            <person name="Nielsen P.H."/>
            <person name="Albertsen M."/>
        </authorList>
    </citation>
    <scope>NUCLEOTIDE SEQUENCE [LARGE SCALE GENOMIC DNA]</scope>
    <source>
        <strain evidence="17">Lyne_18-Q3-R50-59_MAXAC.006</strain>
    </source>
</reference>
<evidence type="ECO:0000256" key="6">
    <source>
        <dbReference type="ARBA" id="ARBA00022741"/>
    </source>
</evidence>
<evidence type="ECO:0000256" key="10">
    <source>
        <dbReference type="ARBA" id="ARBA00023172"/>
    </source>
</evidence>